<reference evidence="2" key="1">
    <citation type="journal article" date="2019" name="Int. J. Syst. Evol. Microbiol.">
        <title>The Global Catalogue of Microorganisms (GCM) 10K type strain sequencing project: providing services to taxonomists for standard genome sequencing and annotation.</title>
        <authorList>
            <consortium name="The Broad Institute Genomics Platform"/>
            <consortium name="The Broad Institute Genome Sequencing Center for Infectious Disease"/>
            <person name="Wu L."/>
            <person name="Ma J."/>
        </authorList>
    </citation>
    <scope>NUCLEOTIDE SEQUENCE [LARGE SCALE GENOMIC DNA]</scope>
    <source>
        <strain evidence="2">JCM 31920</strain>
    </source>
</reference>
<evidence type="ECO:0000313" key="1">
    <source>
        <dbReference type="EMBL" id="GAA4446736.1"/>
    </source>
</evidence>
<sequence>MNANTSAADKGLKPYGMIHELVKFYNVPVLWVVKEGKAKDATDYVINGTAYSGSLFVISSEFLSSSVQTVINQWRAASNTTNGGNGYTRGFVTANQIPSDYTFQGAKTMTIRSVPLWTLDDKNGKISEKFIQNAGIPSSAYNRIDPQNLGACNDIFVMPHADPKWSTHGNLLTWNQVSKGSIWAGCHAISALENTYNPANISQQMNFLTRKVTAAGTGIVLPQAGKTSYSQNSLVLWDKHKDGTPAYLTNAAMPVTQTGKATPADDWVSQYLGTSDLAHTNGSEQIYMPVLGGGWRDEANVIAYDPTQEDVPGKSPGVAAVIVYGQAFGDPNRGSVMYESGHDINENNASGVAAMRAFFNWSFMTMEGKTPHVGPIAAVGASGSNMAVPVQLSV</sequence>
<keyword evidence="2" id="KW-1185">Reference proteome</keyword>
<proteinExistence type="predicted"/>
<dbReference type="Proteomes" id="UP001501508">
    <property type="component" value="Unassembled WGS sequence"/>
</dbReference>
<gene>
    <name evidence="1" type="ORF">GCM10023091_40400</name>
</gene>
<evidence type="ECO:0000313" key="2">
    <source>
        <dbReference type="Proteomes" id="UP001501508"/>
    </source>
</evidence>
<organism evidence="1 2">
    <name type="scientific">Ravibacter arvi</name>
    <dbReference type="NCBI Taxonomy" id="2051041"/>
    <lineage>
        <taxon>Bacteria</taxon>
        <taxon>Pseudomonadati</taxon>
        <taxon>Bacteroidota</taxon>
        <taxon>Cytophagia</taxon>
        <taxon>Cytophagales</taxon>
        <taxon>Spirosomataceae</taxon>
        <taxon>Ravibacter</taxon>
    </lineage>
</organism>
<comment type="caution">
    <text evidence="1">The sequence shown here is derived from an EMBL/GenBank/DDBJ whole genome shotgun (WGS) entry which is preliminary data.</text>
</comment>
<accession>A0ABP8MD72</accession>
<name>A0ABP8MD72_9BACT</name>
<protein>
    <submittedName>
        <fullName evidence="1">Uncharacterized protein</fullName>
    </submittedName>
</protein>
<dbReference type="EMBL" id="BAABEY010000036">
    <property type="protein sequence ID" value="GAA4446736.1"/>
    <property type="molecule type" value="Genomic_DNA"/>
</dbReference>